<evidence type="ECO:0000313" key="8">
    <source>
        <dbReference type="EMBL" id="RNF05724.1"/>
    </source>
</evidence>
<reference evidence="8 9" key="1">
    <citation type="journal article" date="2018" name="BMC Genomics">
        <title>Genomic comparison of Trypanosoma conorhini and Trypanosoma rangeli to Trypanosoma cruzi strains of high and low virulence.</title>
        <authorList>
            <person name="Bradwell K.R."/>
            <person name="Koparde V.N."/>
            <person name="Matveyev A.V."/>
            <person name="Serrano M.G."/>
            <person name="Alves J.M."/>
            <person name="Parikh H."/>
            <person name="Huang B."/>
            <person name="Lee V."/>
            <person name="Espinosa-Alvarez O."/>
            <person name="Ortiz P.A."/>
            <person name="Costa-Martins A.G."/>
            <person name="Teixeira M.M."/>
            <person name="Buck G.A."/>
        </authorList>
    </citation>
    <scope>NUCLEOTIDE SEQUENCE [LARGE SCALE GENOMIC DNA]</scope>
    <source>
        <strain evidence="8 9">AM80</strain>
    </source>
</reference>
<dbReference type="PANTHER" id="PTHR13019">
    <property type="entry name" value="GOLGI APPARATUS MEMBRANE PROTEIN TVP23"/>
    <property type="match status" value="1"/>
</dbReference>
<dbReference type="Pfam" id="PF05832">
    <property type="entry name" value="DUF846"/>
    <property type="match status" value="1"/>
</dbReference>
<keyword evidence="5 6" id="KW-0472">Membrane</keyword>
<dbReference type="OrthoDB" id="2151161at2759"/>
<sequence>MLEPSQPNFDFFSPSPMQQQQQQQQQPAPSQAQFMQAPHISTGGNAMHPPTGFGSSGVSPPPLPPPAPQSDDRVYKGAHPFVAFFHVAFKAGALLTFILGSLLISSYVTIFVATILFLAADFWVTKNVSGRLLVCLRWWNEVKEDGSTCWIFESAPDADARVNAFDKWFFWITTGGNFGVWVLLVIFNVMSSRLPMTVIGAVLGGANFIGFLKCSRDAKKRVTQFMLGQAAQQHNLVREAAGVF</sequence>
<dbReference type="GO" id="GO:0009306">
    <property type="term" value="P:protein secretion"/>
    <property type="evidence" value="ECO:0007669"/>
    <property type="project" value="TreeGrafter"/>
</dbReference>
<dbReference type="VEuPathDB" id="TriTrypDB:TRSC58_01332"/>
<evidence type="ECO:0000256" key="4">
    <source>
        <dbReference type="ARBA" id="ARBA00022989"/>
    </source>
</evidence>
<feature type="transmembrane region" description="Helical" evidence="6">
    <location>
        <begin position="168"/>
        <end position="187"/>
    </location>
</feature>
<dbReference type="GO" id="GO:0000139">
    <property type="term" value="C:Golgi membrane"/>
    <property type="evidence" value="ECO:0007669"/>
    <property type="project" value="TreeGrafter"/>
</dbReference>
<comment type="similarity">
    <text evidence="2 6">Belongs to the TVP23 family.</text>
</comment>
<feature type="transmembrane region" description="Helical" evidence="6">
    <location>
        <begin position="104"/>
        <end position="124"/>
    </location>
</feature>
<evidence type="ECO:0000313" key="9">
    <source>
        <dbReference type="Proteomes" id="UP000283634"/>
    </source>
</evidence>
<organism evidence="8 9">
    <name type="scientific">Trypanosoma rangeli</name>
    <dbReference type="NCBI Taxonomy" id="5698"/>
    <lineage>
        <taxon>Eukaryota</taxon>
        <taxon>Discoba</taxon>
        <taxon>Euglenozoa</taxon>
        <taxon>Kinetoplastea</taxon>
        <taxon>Metakinetoplastina</taxon>
        <taxon>Trypanosomatida</taxon>
        <taxon>Trypanosomatidae</taxon>
        <taxon>Trypanosoma</taxon>
        <taxon>Herpetosoma</taxon>
    </lineage>
</organism>
<evidence type="ECO:0000256" key="5">
    <source>
        <dbReference type="ARBA" id="ARBA00023136"/>
    </source>
</evidence>
<feature type="compositionally biased region" description="Low complexity" evidence="7">
    <location>
        <begin position="49"/>
        <end position="58"/>
    </location>
</feature>
<dbReference type="OMA" id="KMIWWID"/>
<dbReference type="InterPro" id="IPR008564">
    <property type="entry name" value="TVP23-like"/>
</dbReference>
<evidence type="ECO:0000256" key="3">
    <source>
        <dbReference type="ARBA" id="ARBA00022692"/>
    </source>
</evidence>
<feature type="compositionally biased region" description="Pro residues" evidence="7">
    <location>
        <begin position="59"/>
        <end position="68"/>
    </location>
</feature>
<accession>A0A3R7KD75</accession>
<proteinExistence type="inferred from homology"/>
<evidence type="ECO:0000256" key="2">
    <source>
        <dbReference type="ARBA" id="ARBA00005467"/>
    </source>
</evidence>
<feature type="region of interest" description="Disordered" evidence="7">
    <location>
        <begin position="1"/>
        <end position="71"/>
    </location>
</feature>
<keyword evidence="9" id="KW-1185">Reference proteome</keyword>
<dbReference type="GO" id="GO:0016192">
    <property type="term" value="P:vesicle-mediated transport"/>
    <property type="evidence" value="ECO:0007669"/>
    <property type="project" value="TreeGrafter"/>
</dbReference>
<dbReference type="RefSeq" id="XP_029238845.1">
    <property type="nucleotide sequence ID" value="XM_029381292.1"/>
</dbReference>
<evidence type="ECO:0000256" key="6">
    <source>
        <dbReference type="RuleBase" id="RU361206"/>
    </source>
</evidence>
<dbReference type="GeneID" id="40328292"/>
<dbReference type="PANTHER" id="PTHR13019:SF7">
    <property type="entry name" value="GOLGI APPARATUS MEMBRANE PROTEIN TVP23"/>
    <property type="match status" value="1"/>
</dbReference>
<gene>
    <name evidence="8" type="ORF">TraAM80_04359</name>
</gene>
<comment type="caution">
    <text evidence="8">The sequence shown here is derived from an EMBL/GenBank/DDBJ whole genome shotgun (WGS) entry which is preliminary data.</text>
</comment>
<keyword evidence="4 6" id="KW-1133">Transmembrane helix</keyword>
<dbReference type="AlphaFoldDB" id="A0A3R7KD75"/>
<dbReference type="Proteomes" id="UP000283634">
    <property type="component" value="Unassembled WGS sequence"/>
</dbReference>
<keyword evidence="3 6" id="KW-0812">Transmembrane</keyword>
<feature type="transmembrane region" description="Helical" evidence="6">
    <location>
        <begin position="193"/>
        <end position="212"/>
    </location>
</feature>
<dbReference type="EMBL" id="MKGL01000127">
    <property type="protein sequence ID" value="RNF05724.1"/>
    <property type="molecule type" value="Genomic_DNA"/>
</dbReference>
<protein>
    <recommendedName>
        <fullName evidence="6">Golgi apparatus membrane protein TVP23 homolog</fullName>
    </recommendedName>
</protein>
<feature type="compositionally biased region" description="Low complexity" evidence="7">
    <location>
        <begin position="11"/>
        <end position="38"/>
    </location>
</feature>
<evidence type="ECO:0000256" key="1">
    <source>
        <dbReference type="ARBA" id="ARBA00004141"/>
    </source>
</evidence>
<comment type="subcellular location">
    <subcellularLocation>
        <location evidence="1 6">Membrane</location>
        <topology evidence="1 6">Multi-pass membrane protein</topology>
    </subcellularLocation>
</comment>
<evidence type="ECO:0000256" key="7">
    <source>
        <dbReference type="SAM" id="MobiDB-lite"/>
    </source>
</evidence>
<name>A0A3R7KD75_TRYRA</name>